<feature type="region of interest" description="Disordered" evidence="1">
    <location>
        <begin position="671"/>
        <end position="837"/>
    </location>
</feature>
<feature type="compositionally biased region" description="Polar residues" evidence="1">
    <location>
        <begin position="286"/>
        <end position="299"/>
    </location>
</feature>
<feature type="compositionally biased region" description="Low complexity" evidence="1">
    <location>
        <begin position="793"/>
        <end position="805"/>
    </location>
</feature>
<dbReference type="EMBL" id="CACVBS010000069">
    <property type="protein sequence ID" value="CAA7268752.1"/>
    <property type="molecule type" value="Genomic_DNA"/>
</dbReference>
<evidence type="ECO:0000313" key="3">
    <source>
        <dbReference type="Proteomes" id="UP000467700"/>
    </source>
</evidence>
<feature type="region of interest" description="Disordered" evidence="1">
    <location>
        <begin position="1"/>
        <end position="146"/>
    </location>
</feature>
<dbReference type="Proteomes" id="UP000467700">
    <property type="component" value="Unassembled WGS sequence"/>
</dbReference>
<gene>
    <name evidence="2" type="ORF">AAE3_LOCUS10962</name>
</gene>
<proteinExistence type="predicted"/>
<name>A0A8S0X6F4_CYCAE</name>
<evidence type="ECO:0000256" key="1">
    <source>
        <dbReference type="SAM" id="MobiDB-lite"/>
    </source>
</evidence>
<organism evidence="2 3">
    <name type="scientific">Cyclocybe aegerita</name>
    <name type="common">Black poplar mushroom</name>
    <name type="synonym">Agrocybe aegerita</name>
    <dbReference type="NCBI Taxonomy" id="1973307"/>
    <lineage>
        <taxon>Eukaryota</taxon>
        <taxon>Fungi</taxon>
        <taxon>Dikarya</taxon>
        <taxon>Basidiomycota</taxon>
        <taxon>Agaricomycotina</taxon>
        <taxon>Agaricomycetes</taxon>
        <taxon>Agaricomycetidae</taxon>
        <taxon>Agaricales</taxon>
        <taxon>Agaricineae</taxon>
        <taxon>Bolbitiaceae</taxon>
        <taxon>Cyclocybe</taxon>
    </lineage>
</organism>
<dbReference type="AlphaFoldDB" id="A0A8S0X6F4"/>
<evidence type="ECO:0000313" key="2">
    <source>
        <dbReference type="EMBL" id="CAA7268752.1"/>
    </source>
</evidence>
<feature type="compositionally biased region" description="Acidic residues" evidence="1">
    <location>
        <begin position="764"/>
        <end position="779"/>
    </location>
</feature>
<feature type="compositionally biased region" description="Polar residues" evidence="1">
    <location>
        <begin position="808"/>
        <end position="818"/>
    </location>
</feature>
<reference evidence="2 3" key="1">
    <citation type="submission" date="2020-01" db="EMBL/GenBank/DDBJ databases">
        <authorList>
            <person name="Gupta K D."/>
        </authorList>
    </citation>
    <scope>NUCLEOTIDE SEQUENCE [LARGE SCALE GENOMIC DNA]</scope>
</reference>
<feature type="compositionally biased region" description="Basic residues" evidence="1">
    <location>
        <begin position="399"/>
        <end position="414"/>
    </location>
</feature>
<keyword evidence="3" id="KW-1185">Reference proteome</keyword>
<feature type="compositionally biased region" description="Low complexity" evidence="1">
    <location>
        <begin position="88"/>
        <end position="136"/>
    </location>
</feature>
<sequence>MDVSPHLDARAPPAQQPPPPATTSGADAASPTLHQQHPSPTPGGPASNSQLAALLSESYRETDALRRELTAARKRAEKAERIAQALDPSASAAATTSSPPSGGANASNTTTNGPGPTSTSTPANPEGSSTTTSPSPEIQKLKQQHAEAIKHLVDEYEERLAAFEENETRRRMAQEGWEQLERYLGMLELRARDARGAYSRIVDAAPGAAGSPSPTLASALVPVAHPSGLLASSHGHSSSHSLGGHSYNMAPPHTSSSSRHTRHHSHSTRGSGSSVVFPLPPHPNPHGSSTHNSTTNALATGSRRQRTPSMDSYGGGGVLQPPSKRLRGDDERERSTRGREGRAYTESYIPHHPDYRAGPLLRPSDPATQSQPRIIDRKYGSSPAHNYPTHPHAQGQQHHSGHHRRRSSRSHSRSGSHSSASSLDVDEMLLRATAGDEGSPVQGHPHPGMVQAPNGRYYDHMQPQQPQPQQQQQGQAQTVGQPSRRRSEREEVQGHPNHIVQPYPQHAYPANQSAPPGHLASAPGVAIAPAPPAPPGVLPPGTAAAQAAAARTGSHVYTTHVFAPVVTGAPTKKSKFPNTAMASAANVDPSNPGAAGNGTTASVPFAATNAQGQRICRQCGMVGRYKDGKCVEKWGPGPMGPGTVCDRCRKKMKRVERRGTLESQQQLQNLAIQQQQQYQPRTTSHAQLPLSQGSDRSIQRTDTMLTNQASHGPGSFAQTPHSHGQSHSTLRTSSTHPSVAGSPSKNHGRQAPTPPAIASLREQNEEEEEGEGEAEDDPDQLPTSNVGRGGGRATTRNGRTRAAGRSTPLETANGSSTKRSPRGAGGTGRASIPPRMEMDVDEMDADADADAEADAEAEILGAVAAALNDDGEGDGEGDMEADGDADAELLEAVDAAEANSSSSHGG</sequence>
<feature type="compositionally biased region" description="Basic and acidic residues" evidence="1">
    <location>
        <begin position="326"/>
        <end position="355"/>
    </location>
</feature>
<accession>A0A8S0X6F4</accession>
<comment type="caution">
    <text evidence="2">The sequence shown here is derived from an EMBL/GenBank/DDBJ whole genome shotgun (WGS) entry which is preliminary data.</text>
</comment>
<feature type="compositionally biased region" description="Low complexity" evidence="1">
    <location>
        <begin position="231"/>
        <end position="246"/>
    </location>
</feature>
<dbReference type="OrthoDB" id="2162994at2759"/>
<feature type="region of interest" description="Disordered" evidence="1">
    <location>
        <begin position="231"/>
        <end position="541"/>
    </location>
</feature>
<feature type="compositionally biased region" description="Acidic residues" evidence="1">
    <location>
        <begin position="869"/>
        <end position="886"/>
    </location>
</feature>
<feature type="compositionally biased region" description="Basic and acidic residues" evidence="1">
    <location>
        <begin position="58"/>
        <end position="71"/>
    </location>
</feature>
<feature type="compositionally biased region" description="Low complexity" evidence="1">
    <location>
        <begin position="462"/>
        <end position="482"/>
    </location>
</feature>
<feature type="region of interest" description="Disordered" evidence="1">
    <location>
        <begin position="863"/>
        <end position="886"/>
    </location>
</feature>
<feature type="compositionally biased region" description="Polar residues" evidence="1">
    <location>
        <begin position="680"/>
        <end position="745"/>
    </location>
</feature>
<protein>
    <submittedName>
        <fullName evidence="2">Uncharacterized protein</fullName>
    </submittedName>
</protein>
<feature type="compositionally biased region" description="Pro residues" evidence="1">
    <location>
        <begin position="529"/>
        <end position="538"/>
    </location>
</feature>